<protein>
    <submittedName>
        <fullName evidence="2">Uncharacterized protein</fullName>
    </submittedName>
</protein>
<dbReference type="WBParaSite" id="ES5_v2.g23282.t1">
    <property type="protein sequence ID" value="ES5_v2.g23282.t1"/>
    <property type="gene ID" value="ES5_v2.g23282"/>
</dbReference>
<evidence type="ECO:0000313" key="2">
    <source>
        <dbReference type="WBParaSite" id="ES5_v2.g23282.t1"/>
    </source>
</evidence>
<dbReference type="Proteomes" id="UP000887579">
    <property type="component" value="Unplaced"/>
</dbReference>
<reference evidence="2" key="1">
    <citation type="submission" date="2022-11" db="UniProtKB">
        <authorList>
            <consortium name="WormBaseParasite"/>
        </authorList>
    </citation>
    <scope>IDENTIFICATION</scope>
</reference>
<accession>A0AC34G1X5</accession>
<proteinExistence type="predicted"/>
<organism evidence="1 2">
    <name type="scientific">Panagrolaimus sp. ES5</name>
    <dbReference type="NCBI Taxonomy" id="591445"/>
    <lineage>
        <taxon>Eukaryota</taxon>
        <taxon>Metazoa</taxon>
        <taxon>Ecdysozoa</taxon>
        <taxon>Nematoda</taxon>
        <taxon>Chromadorea</taxon>
        <taxon>Rhabditida</taxon>
        <taxon>Tylenchina</taxon>
        <taxon>Panagrolaimomorpha</taxon>
        <taxon>Panagrolaimoidea</taxon>
        <taxon>Panagrolaimidae</taxon>
        <taxon>Panagrolaimus</taxon>
    </lineage>
</organism>
<sequence length="343" mass="39632">MFQQSSLDGEESDVNQDDVDADTSFDRNSSDNSDDYSSLVSRTYITPPYSGSSEESSPIARKCHPKYVKPNWSFKIPIKPYRPKDNELSSLSGYDDSSESDPEEDVEVLPQVYNNVLSLPVEENVEQQFIYKKYELEDSMQYYWFNVRKLTRQRNAMIKELQKQLSKSRFYNDEFVTRINVKIENLENVLNFLIPVLPPLKAAFVSSSNKNTIIRKGFIYERFPEIQWFQCAFKNDENDSSCCPAFLQIDDSGELIDGTFPYHLHHGNDEFIPDEPLPPATPTLLPRAVSTGEKAGSFRKMIKLLDKTYDDLKDWQDQAGFCRVKWEKLKILAVEVEELSPFA</sequence>
<evidence type="ECO:0000313" key="1">
    <source>
        <dbReference type="Proteomes" id="UP000887579"/>
    </source>
</evidence>
<name>A0AC34G1X5_9BILA</name>